<dbReference type="Gene3D" id="1.10.150.20">
    <property type="entry name" value="5' to 3' exonuclease, C-terminal subdomain"/>
    <property type="match status" value="1"/>
</dbReference>
<organism evidence="1 2">
    <name type="scientific">Denitromonas iodatirespirans</name>
    <dbReference type="NCBI Taxonomy" id="2795389"/>
    <lineage>
        <taxon>Bacteria</taxon>
        <taxon>Pseudomonadati</taxon>
        <taxon>Pseudomonadota</taxon>
        <taxon>Betaproteobacteria</taxon>
        <taxon>Rhodocyclales</taxon>
        <taxon>Zoogloeaceae</taxon>
        <taxon>Denitromonas</taxon>
    </lineage>
</organism>
<comment type="caution">
    <text evidence="1">The sequence shown here is derived from an EMBL/GenBank/DDBJ whole genome shotgun (WGS) entry which is preliminary data.</text>
</comment>
<gene>
    <name evidence="1" type="ORF">I8J34_09000</name>
</gene>
<dbReference type="EMBL" id="JAEKFT010000008">
    <property type="protein sequence ID" value="MBT0961313.1"/>
    <property type="molecule type" value="Genomic_DNA"/>
</dbReference>
<proteinExistence type="predicted"/>
<keyword evidence="2" id="KW-1185">Reference proteome</keyword>
<dbReference type="RefSeq" id="WP_214361073.1">
    <property type="nucleotide sequence ID" value="NZ_JAEKFT010000008.1"/>
</dbReference>
<dbReference type="SUPFAM" id="SSF56973">
    <property type="entry name" value="Aerolisin/ETX pore-forming domain"/>
    <property type="match status" value="1"/>
</dbReference>
<protein>
    <submittedName>
        <fullName evidence="1">Uncharacterized protein</fullName>
    </submittedName>
</protein>
<name>A0A944H7J8_DENI1</name>
<dbReference type="AlphaFoldDB" id="A0A944H7J8"/>
<dbReference type="Proteomes" id="UP000694660">
    <property type="component" value="Unassembled WGS sequence"/>
</dbReference>
<reference evidence="2" key="1">
    <citation type="journal article" date="2022" name="ISME J.">
        <title>Genetic and phylogenetic analysis of dissimilatory iodate-reducing bacteria identifies potential niches across the world's oceans.</title>
        <authorList>
            <person name="Reyes-Umana V."/>
            <person name="Henning Z."/>
            <person name="Lee K."/>
            <person name="Barnum T.P."/>
            <person name="Coates J.D."/>
        </authorList>
    </citation>
    <scope>NUCLEOTIDE SEQUENCE [LARGE SCALE GENOMIC DNA]</scope>
    <source>
        <strain evidence="2">IR12</strain>
    </source>
</reference>
<accession>A0A944H7J8</accession>
<evidence type="ECO:0000313" key="2">
    <source>
        <dbReference type="Proteomes" id="UP000694660"/>
    </source>
</evidence>
<sequence length="373" mass="39900">MFDTTTEVGASPIIEPGSSAADAIEQALDSAQSRSELDAILFREIPYKTTIRSFDRLGRIQCRRLQGEHFDQEPVAVTITEKIATQLSNSVSTTVGASLTTTVQAGVKASVPGGESSVSTSVSGTVEASKTVVNAVQTQLSRSVGVTERLSVTYHADECFEHNNPYGLCLEITITGMLSFRQDSRIARGNDGLFHHKLLNAGVIAAMTVEDVDVSVDPCVMPDESPRRIPGCEPQRKVGARLPVETIEGVGAEFGGKLRNVGIATVGDLAEVDIDATFEDIPRNQLLAARARARMLVGMTPDATRWASLGDRPVGQVLDTPPESLGERFASADDIAATMRVQEDLATMLVSLDDSVVRDTTVSELSGKLDIVR</sequence>
<evidence type="ECO:0000313" key="1">
    <source>
        <dbReference type="EMBL" id="MBT0961313.1"/>
    </source>
</evidence>